<proteinExistence type="predicted"/>
<dbReference type="AlphaFoldDB" id="A0ABD5AB87"/>
<protein>
    <submittedName>
        <fullName evidence="1">CDP-glycerol glycerophosphotransferase family protein</fullName>
    </submittedName>
</protein>
<dbReference type="PANTHER" id="PTHR37316:SF3">
    <property type="entry name" value="TEICHOIC ACID GLYCEROL-PHOSPHATE TRANSFERASE"/>
    <property type="match status" value="1"/>
</dbReference>
<evidence type="ECO:0000313" key="2">
    <source>
        <dbReference type="Proteomes" id="UP001177883"/>
    </source>
</evidence>
<evidence type="ECO:0000313" key="1">
    <source>
        <dbReference type="EMBL" id="MDP2490252.1"/>
    </source>
</evidence>
<dbReference type="InterPro" id="IPR043149">
    <property type="entry name" value="TagF_N"/>
</dbReference>
<comment type="caution">
    <text evidence="1">The sequence shown here is derived from an EMBL/GenBank/DDBJ whole genome shotgun (WGS) entry which is preliminary data.</text>
</comment>
<reference evidence="1" key="1">
    <citation type="submission" date="2023-07" db="EMBL/GenBank/DDBJ databases">
        <title>Genome content predicts the carbon catabolic preferences of heterotrophic bacteria.</title>
        <authorList>
            <person name="Gralka M."/>
        </authorList>
    </citation>
    <scope>NUCLEOTIDE SEQUENCE</scope>
    <source>
        <strain evidence="1">6E03</strain>
    </source>
</reference>
<organism evidence="1 2">
    <name type="scientific">Vibrio splendidus</name>
    <dbReference type="NCBI Taxonomy" id="29497"/>
    <lineage>
        <taxon>Bacteria</taxon>
        <taxon>Pseudomonadati</taxon>
        <taxon>Pseudomonadota</taxon>
        <taxon>Gammaproteobacteria</taxon>
        <taxon>Vibrionales</taxon>
        <taxon>Vibrionaceae</taxon>
        <taxon>Vibrio</taxon>
    </lineage>
</organism>
<dbReference type="PANTHER" id="PTHR37316">
    <property type="entry name" value="TEICHOIC ACID GLYCEROL-PHOSPHATE PRIMASE"/>
    <property type="match status" value="1"/>
</dbReference>
<accession>A0ABD5AB87</accession>
<dbReference type="Gene3D" id="3.40.50.11820">
    <property type="match status" value="1"/>
</dbReference>
<gene>
    <name evidence="1" type="ORF">Q8W38_12965</name>
</gene>
<dbReference type="RefSeq" id="WP_157937788.1">
    <property type="nucleotide sequence ID" value="NZ_JAUYVK010000011.1"/>
</dbReference>
<name>A0ABD5AB87_VIBSP</name>
<sequence>MPNIFRHKAWRFISQISIELLLVPLKVMFSITPKRKKQWVIGHHHGFCDNAKLVAQEIAKTRPDITLIWLKSNPEHVVDSNIISCTKYSIRGVYYQITSKVFIVSTGLNDIGRMTPYFNCYYFNLWHGWPIKKIGLDSKETSPSKNKLISTLYNLLYTRSNQRYHAFFCHNLEQEKIFQEAFGISGEKTIVTGWPRLRKINSTKISQLTFAPTWHIDNKTTVKLIENVIQAFSRQSSLEYLSICLHPFDRELIEELNAEYNNENIKFSCGDTIENIEKSKLVISDFSSIIIDAAVSYDCDVILFYSDIDQYVRERGIYKEFLGLMNNHVDLNSSFNKYDIEIATSNRNCTKKIINHIDSFVND</sequence>
<dbReference type="Pfam" id="PF04464">
    <property type="entry name" value="Glyphos_transf"/>
    <property type="match status" value="1"/>
</dbReference>
<dbReference type="InterPro" id="IPR007554">
    <property type="entry name" value="Glycerophosphate_synth"/>
</dbReference>
<dbReference type="InterPro" id="IPR051612">
    <property type="entry name" value="Teichoic_Acid_Biosynth"/>
</dbReference>
<dbReference type="Proteomes" id="UP001177883">
    <property type="component" value="Unassembled WGS sequence"/>
</dbReference>
<dbReference type="EMBL" id="JAUYVK010000011">
    <property type="protein sequence ID" value="MDP2490252.1"/>
    <property type="molecule type" value="Genomic_DNA"/>
</dbReference>